<evidence type="ECO:0000259" key="10">
    <source>
        <dbReference type="PROSITE" id="PS50089"/>
    </source>
</evidence>
<reference evidence="12 13" key="1">
    <citation type="submission" date="2019-07" db="EMBL/GenBank/DDBJ databases">
        <authorList>
            <person name="Jastrzebski P J."/>
            <person name="Paukszto L."/>
            <person name="Jastrzebski P J."/>
        </authorList>
    </citation>
    <scope>NUCLEOTIDE SEQUENCE [LARGE SCALE GENOMIC DNA]</scope>
    <source>
        <strain evidence="12 13">WMS-il1</strain>
    </source>
</reference>
<keyword evidence="8" id="KW-0862">Zinc</keyword>
<evidence type="ECO:0000313" key="12">
    <source>
        <dbReference type="EMBL" id="VUZ46206.1"/>
    </source>
</evidence>
<dbReference type="Pfam" id="PF01485">
    <property type="entry name" value="IBR"/>
    <property type="match status" value="1"/>
</dbReference>
<dbReference type="EMBL" id="CABIJS010000210">
    <property type="protein sequence ID" value="VUZ46206.1"/>
    <property type="molecule type" value="Genomic_DNA"/>
</dbReference>
<keyword evidence="5" id="KW-0677">Repeat</keyword>
<comment type="catalytic activity">
    <reaction evidence="1">
        <text>[E2 ubiquitin-conjugating enzyme]-S-ubiquitinyl-L-cysteine + [acceptor protein]-L-lysine = [E2 ubiquitin-conjugating enzyme]-L-cysteine + [acceptor protein]-N(6)-ubiquitinyl-L-lysine.</text>
        <dbReference type="EC" id="2.3.2.31"/>
    </reaction>
</comment>
<feature type="domain" description="RING-type" evidence="10">
    <location>
        <begin position="187"/>
        <end position="237"/>
    </location>
</feature>
<feature type="domain" description="RING-type" evidence="11">
    <location>
        <begin position="183"/>
        <end position="422"/>
    </location>
</feature>
<evidence type="ECO:0000256" key="6">
    <source>
        <dbReference type="ARBA" id="ARBA00022771"/>
    </source>
</evidence>
<dbReference type="CDD" id="cd20341">
    <property type="entry name" value="BRcat_RBR_RNF14"/>
    <property type="match status" value="1"/>
</dbReference>
<evidence type="ECO:0000256" key="8">
    <source>
        <dbReference type="ARBA" id="ARBA00022833"/>
    </source>
</evidence>
<dbReference type="InterPro" id="IPR044066">
    <property type="entry name" value="TRIAD_supradom"/>
</dbReference>
<keyword evidence="4" id="KW-0479">Metal-binding</keyword>
<dbReference type="PROSITE" id="PS00518">
    <property type="entry name" value="ZF_RING_1"/>
    <property type="match status" value="1"/>
</dbReference>
<dbReference type="Gene3D" id="3.30.40.10">
    <property type="entry name" value="Zinc/RING finger domain, C3HC4 (zinc finger)"/>
    <property type="match status" value="1"/>
</dbReference>
<keyword evidence="7" id="KW-0833">Ubl conjugation pathway</keyword>
<dbReference type="Proteomes" id="UP000321570">
    <property type="component" value="Unassembled WGS sequence"/>
</dbReference>
<evidence type="ECO:0000256" key="2">
    <source>
        <dbReference type="ARBA" id="ARBA00012251"/>
    </source>
</evidence>
<dbReference type="GO" id="GO:0016567">
    <property type="term" value="P:protein ubiquitination"/>
    <property type="evidence" value="ECO:0007669"/>
    <property type="project" value="InterPro"/>
</dbReference>
<dbReference type="FunFam" id="3.30.40.10:FF:000137">
    <property type="entry name" value="RanBP-type and C3HC4-type zinc finger-containing protein 1"/>
    <property type="match status" value="1"/>
</dbReference>
<evidence type="ECO:0000256" key="5">
    <source>
        <dbReference type="ARBA" id="ARBA00022737"/>
    </source>
</evidence>
<protein>
    <recommendedName>
        <fullName evidence="2">RBR-type E3 ubiquitin transferase</fullName>
        <ecNumber evidence="2">2.3.2.31</ecNumber>
    </recommendedName>
</protein>
<evidence type="ECO:0000256" key="7">
    <source>
        <dbReference type="ARBA" id="ARBA00022786"/>
    </source>
</evidence>
<evidence type="ECO:0000313" key="13">
    <source>
        <dbReference type="Proteomes" id="UP000321570"/>
    </source>
</evidence>
<dbReference type="GO" id="GO:0061630">
    <property type="term" value="F:ubiquitin protein ligase activity"/>
    <property type="evidence" value="ECO:0007669"/>
    <property type="project" value="UniProtKB-EC"/>
</dbReference>
<dbReference type="InterPro" id="IPR001841">
    <property type="entry name" value="Znf_RING"/>
</dbReference>
<organism evidence="12 13">
    <name type="scientific">Hymenolepis diminuta</name>
    <name type="common">Rat tapeworm</name>
    <dbReference type="NCBI Taxonomy" id="6216"/>
    <lineage>
        <taxon>Eukaryota</taxon>
        <taxon>Metazoa</taxon>
        <taxon>Spiralia</taxon>
        <taxon>Lophotrochozoa</taxon>
        <taxon>Platyhelminthes</taxon>
        <taxon>Cestoda</taxon>
        <taxon>Eucestoda</taxon>
        <taxon>Cyclophyllidea</taxon>
        <taxon>Hymenolepididae</taxon>
        <taxon>Hymenolepis</taxon>
    </lineage>
</organism>
<keyword evidence="6 9" id="KW-0863">Zinc-finger</keyword>
<dbReference type="InterPro" id="IPR002867">
    <property type="entry name" value="IBR_dom"/>
</dbReference>
<accession>A0A564YG87</accession>
<dbReference type="GO" id="GO:0008270">
    <property type="term" value="F:zinc ion binding"/>
    <property type="evidence" value="ECO:0007669"/>
    <property type="project" value="UniProtKB-KW"/>
</dbReference>
<dbReference type="PROSITE" id="PS51873">
    <property type="entry name" value="TRIAD"/>
    <property type="match status" value="1"/>
</dbReference>
<dbReference type="Pfam" id="PF14634">
    <property type="entry name" value="zf-RING_5"/>
    <property type="match status" value="1"/>
</dbReference>
<gene>
    <name evidence="12" type="ORF">WMSIL1_LOCUS5994</name>
</gene>
<evidence type="ECO:0000256" key="4">
    <source>
        <dbReference type="ARBA" id="ARBA00022723"/>
    </source>
</evidence>
<dbReference type="SUPFAM" id="SSF57850">
    <property type="entry name" value="RING/U-box"/>
    <property type="match status" value="3"/>
</dbReference>
<dbReference type="PROSITE" id="PS50089">
    <property type="entry name" value="ZF_RING_2"/>
    <property type="match status" value="1"/>
</dbReference>
<keyword evidence="13" id="KW-1185">Reference proteome</keyword>
<proteinExistence type="predicted"/>
<sequence>MDIIPIFVGLREFYGSESFQYFEREDGSIEAYLESTPLFSELKLKVSKSIPVKRDLLMTEKVEDNDEFIIYKIENLPHIFLEIKVPPDSSNNISFKLHSAWLSDEQIAKVLNQTKVFYQDTTLESPITDFLAFIDHDLLSAIFPDFNSTQTISFETPAPVNLKIVDCILEYNEECLRKVFPDKVYECSVCFDDVRGSKRFRFTTCGHLFCRNCIRRSFESSINSGIQENYLQCLECQTEVPEFEVRMLLPRSVFKKYDNILLSKALQQMPDVIQCPMPKCLTNVITISPRLAKCPNCDFAFCPKCKRTYHGPTNCSLADSHLIEEIVKLMEGDDEELKRDLCMQHGKENVDRILNEHYSKKYLEENSQKCPKCQAYVQRAYGCCVMRCFLCDQVFCWLCLAKLDPKKKYEHFYSSSSCKNRLFDALPIDEIQNDAYVADLD</sequence>
<evidence type="ECO:0000259" key="11">
    <source>
        <dbReference type="PROSITE" id="PS51873"/>
    </source>
</evidence>
<dbReference type="Gene3D" id="1.20.120.1750">
    <property type="match status" value="1"/>
</dbReference>
<dbReference type="PANTHER" id="PTHR11685">
    <property type="entry name" value="RBR FAMILY RING FINGER AND IBR DOMAIN-CONTAINING"/>
    <property type="match status" value="1"/>
</dbReference>
<dbReference type="AlphaFoldDB" id="A0A564YG87"/>
<evidence type="ECO:0000256" key="1">
    <source>
        <dbReference type="ARBA" id="ARBA00001798"/>
    </source>
</evidence>
<evidence type="ECO:0000256" key="9">
    <source>
        <dbReference type="PROSITE-ProRule" id="PRU00175"/>
    </source>
</evidence>
<name>A0A564YG87_HYMDI</name>
<dbReference type="EC" id="2.3.2.31" evidence="2"/>
<keyword evidence="3" id="KW-0808">Transferase</keyword>
<dbReference type="InterPro" id="IPR031127">
    <property type="entry name" value="E3_UB_ligase_RBR"/>
</dbReference>
<dbReference type="SMART" id="SM00647">
    <property type="entry name" value="IBR"/>
    <property type="match status" value="2"/>
</dbReference>
<dbReference type="InterPro" id="IPR017907">
    <property type="entry name" value="Znf_RING_CS"/>
</dbReference>
<evidence type="ECO:0000256" key="3">
    <source>
        <dbReference type="ARBA" id="ARBA00022679"/>
    </source>
</evidence>
<dbReference type="InterPro" id="IPR013083">
    <property type="entry name" value="Znf_RING/FYVE/PHD"/>
</dbReference>
<dbReference type="SMART" id="SM00184">
    <property type="entry name" value="RING"/>
    <property type="match status" value="1"/>
</dbReference>